<dbReference type="InterPro" id="IPR039600">
    <property type="entry name" value="TANGO6/Rtp1"/>
</dbReference>
<dbReference type="PANTHER" id="PTHR20959">
    <property type="entry name" value="TRANSPORT AND GOLGI ORGANIZATION PROTEIN 6 FAMILY MEMBER"/>
    <property type="match status" value="1"/>
</dbReference>
<accession>A0ABZ1CXI2</accession>
<evidence type="ECO:0000256" key="1">
    <source>
        <dbReference type="ARBA" id="ARBA00005724"/>
    </source>
</evidence>
<dbReference type="GeneID" id="87955145"/>
<evidence type="ECO:0000259" key="3">
    <source>
        <dbReference type="Pfam" id="PF10363"/>
    </source>
</evidence>
<feature type="region of interest" description="Disordered" evidence="2">
    <location>
        <begin position="64"/>
        <end position="83"/>
    </location>
</feature>
<name>A0ABZ1CXI2_9TREE</name>
<dbReference type="PANTHER" id="PTHR20959:SF1">
    <property type="entry name" value="TRANSPORT AND GOLGI ORGANIZATION PROTEIN 6 HOMOLOG"/>
    <property type="match status" value="1"/>
</dbReference>
<dbReference type="InterPro" id="IPR019451">
    <property type="entry name" value="Rtp1_C1"/>
</dbReference>
<feature type="compositionally biased region" description="Basic and acidic residues" evidence="2">
    <location>
        <begin position="1024"/>
        <end position="1036"/>
    </location>
</feature>
<feature type="domain" description="RNA polymerase II assembly factor Rtp1 C-terminal" evidence="3">
    <location>
        <begin position="790"/>
        <end position="907"/>
    </location>
</feature>
<evidence type="ECO:0000313" key="5">
    <source>
        <dbReference type="Proteomes" id="UP001329825"/>
    </source>
</evidence>
<dbReference type="InterPro" id="IPR011989">
    <property type="entry name" value="ARM-like"/>
</dbReference>
<keyword evidence="5" id="KW-1185">Reference proteome</keyword>
<dbReference type="Pfam" id="PF10363">
    <property type="entry name" value="RTP1_C1"/>
    <property type="match status" value="1"/>
</dbReference>
<protein>
    <recommendedName>
        <fullName evidence="3">RNA polymerase II assembly factor Rtp1 C-terminal domain-containing protein</fullName>
    </recommendedName>
</protein>
<proteinExistence type="inferred from homology"/>
<comment type="similarity">
    <text evidence="1">Belongs to the Tango6 family.</text>
</comment>
<dbReference type="InterPro" id="IPR016024">
    <property type="entry name" value="ARM-type_fold"/>
</dbReference>
<dbReference type="Proteomes" id="UP001329825">
    <property type="component" value="Chromosome 4"/>
</dbReference>
<reference evidence="4 5" key="1">
    <citation type="submission" date="2024-01" db="EMBL/GenBank/DDBJ databases">
        <title>Comparative genomics of Cryptococcus and Kwoniella reveals pathogenesis evolution and contrasting modes of karyotype evolution via chromosome fusion or intercentromeric recombination.</title>
        <authorList>
            <person name="Coelho M.A."/>
            <person name="David-Palma M."/>
            <person name="Shea T."/>
            <person name="Bowers K."/>
            <person name="McGinley-Smith S."/>
            <person name="Mohammad A.W."/>
            <person name="Gnirke A."/>
            <person name="Yurkov A.M."/>
            <person name="Nowrousian M."/>
            <person name="Sun S."/>
            <person name="Cuomo C.A."/>
            <person name="Heitman J."/>
        </authorList>
    </citation>
    <scope>NUCLEOTIDE SEQUENCE [LARGE SCALE GENOMIC DNA]</scope>
    <source>
        <strain evidence="4">CBS 11374</strain>
    </source>
</reference>
<evidence type="ECO:0000313" key="4">
    <source>
        <dbReference type="EMBL" id="WRT66062.1"/>
    </source>
</evidence>
<gene>
    <name evidence="4" type="ORF">IL334_003014</name>
</gene>
<dbReference type="SUPFAM" id="SSF48371">
    <property type="entry name" value="ARM repeat"/>
    <property type="match status" value="1"/>
</dbReference>
<feature type="region of interest" description="Disordered" evidence="2">
    <location>
        <begin position="1007"/>
        <end position="1036"/>
    </location>
</feature>
<evidence type="ECO:0000256" key="2">
    <source>
        <dbReference type="SAM" id="MobiDB-lite"/>
    </source>
</evidence>
<dbReference type="EMBL" id="CP141884">
    <property type="protein sequence ID" value="WRT66062.1"/>
    <property type="molecule type" value="Genomic_DNA"/>
</dbReference>
<dbReference type="RefSeq" id="XP_062790802.1">
    <property type="nucleotide sequence ID" value="XM_062934751.1"/>
</dbReference>
<organism evidence="4 5">
    <name type="scientific">Kwoniella shivajii</name>
    <dbReference type="NCBI Taxonomy" id="564305"/>
    <lineage>
        <taxon>Eukaryota</taxon>
        <taxon>Fungi</taxon>
        <taxon>Dikarya</taxon>
        <taxon>Basidiomycota</taxon>
        <taxon>Agaricomycotina</taxon>
        <taxon>Tremellomycetes</taxon>
        <taxon>Tremellales</taxon>
        <taxon>Cryptococcaceae</taxon>
        <taxon>Kwoniella</taxon>
    </lineage>
</organism>
<dbReference type="Gene3D" id="1.25.10.10">
    <property type="entry name" value="Leucine-rich Repeat Variant"/>
    <property type="match status" value="1"/>
</dbReference>
<sequence length="1163" mass="128733">MPPRPANTNTGGPTLKNLLKAADTLLKPPTPLSSNPPELLQRLRACSRSLPKEWRRVTPEWCNEDEQEQIGDHSNVQDDVDESRKKRRRDELVFVVGKRCFALINAMQVTLEKEFWPVEMRGDLAQNDFLLGTADLRLIRLMLSHSTFSYLLPLASHYADSLPTVLPKTAESLSLALDSLLKLLTTTAPPTPAAGPSSRAPTPPTIITQTLLSSHLVPVFLSTLIIAYTPSIPGESHAALRSEFMKALISLSPGHAISTMVNVLKLLVQGRKEGVKVNGWVREWPKYPEGIINGLLTAQVRRPGGVRGLMENVLGETAKTDDVTSIEGKRLDHIFNVLVRIPRQVTPEIYYPWLLSELFAMIPLTTHSHLPVAYVNTACYCIQRLWASNRPLIGDWLNNKIHAPWYPKLPTSFQAGKEEIVVTTWEAIQRSVQNMRLLLLHNPSSHDFADFIVGSILVPLFSLHEFLEIRQKGDQIHIQEQGVTVSSAGHPLDEGVASLLVTWGKSVHVDVGVKGIWSIMDGGKGWEKDCIDGDKAELYWEKDGEGVRLMARPTPAKNGTSPIIALPSTPLFNLSHEEYLIQLSAKQSSSPDPQLLCQLIGSLDRPDIASEVILRSLDSWRIRTATEVEPSLESLVNLQLTIQMMEKLGSQLFSKPAQVLGFVERVLNDQIQSLHTTSEAENGEPGTTRIHSEDILEGELHDELAPDGKRGLIEVACQLLASLEAEGQLNKTSMIIRPILSHLSTLSQQSSSVSIRNAAREARLLLSHPLDSEDSRSEDPKKMFLADLLQAENLIDNPGLPVKAYGLKTLKDLTFSPNFDESYSHRIIDILMKEIDNSDSFIYLSAIQGLSGIVDALGKEVFAALVGRYMTGLRDWKQDIAQSKEQEKIERVLRVAEAIDQVAERSADVLAAYATFIVPPLMSVYPDQNLPTVIRSSALSILSTCARVSPYTILSWAAQLAMSTLDLIQVESTASSPFRRQSPVVIATVEEKPKWGKSNLVQLIDDEPLSEEEKPNDEVTQPRITDEEPTKIQDSKHPTLRRAALSLFNWTIRVVVFVEFMSSSDERLAAIDETNILLPSGSPIAIKPASSISATTKHDLSADFLDRASSIIGYIMQRDDDEIVRQHAESALKDLTLLKNGGLNLGHGDNGVKALESLKSLRI</sequence>